<dbReference type="PANTHER" id="PTHR40661">
    <property type="match status" value="1"/>
</dbReference>
<dbReference type="Pfam" id="PF00717">
    <property type="entry name" value="Peptidase_S24"/>
    <property type="match status" value="1"/>
</dbReference>
<dbReference type="EMBL" id="MPZM01000031">
    <property type="protein sequence ID" value="PPL15465.1"/>
    <property type="molecule type" value="Genomic_DNA"/>
</dbReference>
<proteinExistence type="predicted"/>
<dbReference type="PROSITE" id="PS50943">
    <property type="entry name" value="HTH_CROC1"/>
    <property type="match status" value="1"/>
</dbReference>
<dbReference type="OrthoDB" id="9791537at2"/>
<dbReference type="Gene3D" id="2.10.109.10">
    <property type="entry name" value="Umud Fragment, subunit A"/>
    <property type="match status" value="1"/>
</dbReference>
<dbReference type="Proteomes" id="UP000242231">
    <property type="component" value="Unassembled WGS sequence"/>
</dbReference>
<keyword evidence="6" id="KW-1185">Reference proteome</keyword>
<dbReference type="InterPro" id="IPR036286">
    <property type="entry name" value="LexA/Signal_pep-like_sf"/>
</dbReference>
<evidence type="ECO:0000256" key="1">
    <source>
        <dbReference type="ARBA" id="ARBA00023015"/>
    </source>
</evidence>
<gene>
    <name evidence="5" type="ORF">UN63_12355</name>
</gene>
<dbReference type="SMART" id="SM00530">
    <property type="entry name" value="HTH_XRE"/>
    <property type="match status" value="1"/>
</dbReference>
<dbReference type="Pfam" id="PF01381">
    <property type="entry name" value="HTH_3"/>
    <property type="match status" value="1"/>
</dbReference>
<evidence type="ECO:0000313" key="5">
    <source>
        <dbReference type="EMBL" id="PPL15465.1"/>
    </source>
</evidence>
<accession>A0A2P5TK83</accession>
<comment type="caution">
    <text evidence="5">The sequence shown here is derived from an EMBL/GenBank/DDBJ whole genome shotgun (WGS) entry which is preliminary data.</text>
</comment>
<dbReference type="PANTHER" id="PTHR40661:SF3">
    <property type="entry name" value="FELS-1 PROPHAGE TRANSCRIPTIONAL REGULATOR"/>
    <property type="match status" value="1"/>
</dbReference>
<dbReference type="CDD" id="cd00093">
    <property type="entry name" value="HTH_XRE"/>
    <property type="match status" value="1"/>
</dbReference>
<dbReference type="InterPro" id="IPR001387">
    <property type="entry name" value="Cro/C1-type_HTH"/>
</dbReference>
<protein>
    <recommendedName>
        <fullName evidence="4">HTH cro/C1-type domain-containing protein</fullName>
    </recommendedName>
</protein>
<keyword evidence="2" id="KW-0238">DNA-binding</keyword>
<dbReference type="InterPro" id="IPR039418">
    <property type="entry name" value="LexA-like"/>
</dbReference>
<dbReference type="SUPFAM" id="SSF47413">
    <property type="entry name" value="lambda repressor-like DNA-binding domains"/>
    <property type="match status" value="1"/>
</dbReference>
<evidence type="ECO:0000256" key="3">
    <source>
        <dbReference type="ARBA" id="ARBA00023163"/>
    </source>
</evidence>
<dbReference type="GO" id="GO:0003677">
    <property type="term" value="F:DNA binding"/>
    <property type="evidence" value="ECO:0007669"/>
    <property type="project" value="UniProtKB-KW"/>
</dbReference>
<feature type="domain" description="HTH cro/C1-type" evidence="4">
    <location>
        <begin position="7"/>
        <end position="61"/>
    </location>
</feature>
<evidence type="ECO:0000313" key="6">
    <source>
        <dbReference type="Proteomes" id="UP000242231"/>
    </source>
</evidence>
<dbReference type="InterPro" id="IPR010982">
    <property type="entry name" value="Lambda_DNA-bd_dom_sf"/>
</dbReference>
<evidence type="ECO:0000256" key="2">
    <source>
        <dbReference type="ARBA" id="ARBA00023125"/>
    </source>
</evidence>
<organism evidence="5 6">
    <name type="scientific">Oceanisphaera arctica</name>
    <dbReference type="NCBI Taxonomy" id="641510"/>
    <lineage>
        <taxon>Bacteria</taxon>
        <taxon>Pseudomonadati</taxon>
        <taxon>Pseudomonadota</taxon>
        <taxon>Gammaproteobacteria</taxon>
        <taxon>Aeromonadales</taxon>
        <taxon>Aeromonadaceae</taxon>
        <taxon>Oceanisphaera</taxon>
    </lineage>
</organism>
<dbReference type="AlphaFoldDB" id="A0A2P5TK83"/>
<dbReference type="SUPFAM" id="SSF51306">
    <property type="entry name" value="LexA/Signal peptidase"/>
    <property type="match status" value="1"/>
</dbReference>
<reference evidence="6" key="1">
    <citation type="submission" date="2016-11" db="EMBL/GenBank/DDBJ databases">
        <authorList>
            <person name="Sisinthy S."/>
            <person name="Ara S."/>
            <person name="Gundlapally S.R."/>
        </authorList>
    </citation>
    <scope>NUCLEOTIDE SEQUENCE [LARGE SCALE GENOMIC DNA]</scope>
    <source>
        <strain evidence="6">V1-41</strain>
    </source>
</reference>
<dbReference type="InterPro" id="IPR015927">
    <property type="entry name" value="Peptidase_S24_S26A/B/C"/>
</dbReference>
<keyword evidence="3" id="KW-0804">Transcription</keyword>
<name>A0A2P5TK83_9GAMM</name>
<sequence length="219" mass="24304">MTMSSRILQRRNALQLTQDGLAKKVGVSRVSISQWERGDTSPKGENFLALAKALSCSPDWLVTGKNEPEPPAFQNVAHAPMGGHQVPVLSYVQAGQLTAVREIREVDGGIEYVQADDDIGERAFGMRISGDSMTPEFSDGDLVIIDPDIEPVPGDYVAAKNGSREATFKKYRPRGFNAGGVEYFELIPLNEDYAPIRSDMCEVMIIGTMVEHRKYRRRR</sequence>
<dbReference type="Gene3D" id="1.10.260.40">
    <property type="entry name" value="lambda repressor-like DNA-binding domains"/>
    <property type="match status" value="1"/>
</dbReference>
<evidence type="ECO:0000259" key="4">
    <source>
        <dbReference type="PROSITE" id="PS50943"/>
    </source>
</evidence>
<keyword evidence="1" id="KW-0805">Transcription regulation</keyword>
<dbReference type="CDD" id="cd06529">
    <property type="entry name" value="S24_LexA-like"/>
    <property type="match status" value="1"/>
</dbReference>